<dbReference type="GO" id="GO:0005886">
    <property type="term" value="C:plasma membrane"/>
    <property type="evidence" value="ECO:0007669"/>
    <property type="project" value="UniProtKB-SubCell"/>
</dbReference>
<evidence type="ECO:0000313" key="8">
    <source>
        <dbReference type="Proteomes" id="UP000549113"/>
    </source>
</evidence>
<accession>A0AA40SPA7</accession>
<evidence type="ECO:0000256" key="3">
    <source>
        <dbReference type="ARBA" id="ARBA00022475"/>
    </source>
</evidence>
<dbReference type="PANTHER" id="PTHR37316:SF2">
    <property type="entry name" value="TEICHOIC ACID RIBITOL-PHOSPHATE POLYMERASE TARK"/>
    <property type="match status" value="1"/>
</dbReference>
<dbReference type="Pfam" id="PF04464">
    <property type="entry name" value="Glyphos_transf"/>
    <property type="match status" value="2"/>
</dbReference>
<evidence type="ECO:0000313" key="7">
    <source>
        <dbReference type="EMBL" id="MBB4139755.1"/>
    </source>
</evidence>
<comment type="caution">
    <text evidence="7">The sequence shown here is derived from an EMBL/GenBank/DDBJ whole genome shotgun (WGS) entry which is preliminary data.</text>
</comment>
<keyword evidence="8" id="KW-1185">Reference proteome</keyword>
<dbReference type="InterPro" id="IPR043149">
    <property type="entry name" value="TagF_N"/>
</dbReference>
<dbReference type="InterPro" id="IPR043148">
    <property type="entry name" value="TagF_C"/>
</dbReference>
<dbReference type="EMBL" id="JACIFH010000001">
    <property type="protein sequence ID" value="MBB4139755.1"/>
    <property type="molecule type" value="Genomic_DNA"/>
</dbReference>
<evidence type="ECO:0000256" key="5">
    <source>
        <dbReference type="ARBA" id="ARBA00022944"/>
    </source>
</evidence>
<dbReference type="AlphaFoldDB" id="A0AA40SPA7"/>
<dbReference type="PANTHER" id="PTHR37316">
    <property type="entry name" value="TEICHOIC ACID GLYCEROL-PHOSPHATE PRIMASE"/>
    <property type="match status" value="1"/>
</dbReference>
<dbReference type="GO" id="GO:0019350">
    <property type="term" value="P:teichoic acid biosynthetic process"/>
    <property type="evidence" value="ECO:0007669"/>
    <property type="project" value="UniProtKB-KW"/>
</dbReference>
<dbReference type="InterPro" id="IPR007554">
    <property type="entry name" value="Glycerophosphate_synth"/>
</dbReference>
<name>A0AA40SPA7_9MICO</name>
<dbReference type="RefSeq" id="WP_183499376.1">
    <property type="nucleotide sequence ID" value="NZ_BAABCO010000001.1"/>
</dbReference>
<dbReference type="GO" id="GO:0047355">
    <property type="term" value="F:CDP-glycerol glycerophosphotransferase activity"/>
    <property type="evidence" value="ECO:0007669"/>
    <property type="project" value="InterPro"/>
</dbReference>
<evidence type="ECO:0000256" key="2">
    <source>
        <dbReference type="ARBA" id="ARBA00010488"/>
    </source>
</evidence>
<keyword evidence="5" id="KW-0777">Teichoic acid biosynthesis</keyword>
<proteinExistence type="inferred from homology"/>
<protein>
    <submittedName>
        <fullName evidence="7">CDP-glycerol glycerophosphotransferase (TagB/SpsB family)</fullName>
    </submittedName>
</protein>
<dbReference type="SUPFAM" id="SSF53756">
    <property type="entry name" value="UDP-Glycosyltransferase/glycogen phosphorylase"/>
    <property type="match status" value="2"/>
</dbReference>
<gene>
    <name evidence="7" type="ORF">BKA10_001549</name>
</gene>
<sequence length="797" mass="88006">MTGLRTLLRGNAFVHKWRFAPYILAYALATRLIRVRKDRVLFLSDSRLGFSGNFSFLLDELRGQRPSADVIGIFKPSLRARRRLRDTIRLPWLMASAQTIVVDDFYPLVYPLRIRPETRLLQVWHAAGAFKRVGWSRAGLPGGPLPGSLVHLNYTDATVSAEEIRSDYAEAYGIPTTKVHALGVPRTDVFFDHEHVARASQSVRQRYGIPASTRIALFAPTFRGNGQLTATYDVDSVPWESLAADLGDDWVVLVKLHPFVTPLHVQRPDITGVIDVSQERELNELLMAADVLITDYSSAIFEYALLDRPIVFYCPDLDEYTATRDFYYPLDDYITGPLVKTGDELADAIRSARVGEKARRFRERFMSACDGRSSERIVRELLLSPRAVVQRAAVAPGGTPEPTRAEGRMRLRLAVAWLARTSLRIVYAPLKLLPTRRKVVMISREHPTVPDDFHDLADAIAALDSSVRVVILVKMVPPGILGKIGYAAHMLAQLYHVATSRVLIVDTYAIVASVPTHKKSLTVIQIWHALGAFKKFGLSILGRPEGRDARLGAAMRMHEGYDIVLTSSAECRSAYAQAFGTDITAVQVAPLPRVDRLRDPALREQTRQRIVERYPHLQERPIAVFAPTFRLDGSVSVDAATLTAALEAIGVHTVVKLHPLMHGRFGTTVDTAEGFSTQEMLAVADIFVTDYSSTLYEAAVVGVPTYFLTPDLDDYLDSRDFYLDYRRDLPGPIVTSVEELVGAVAAGAATPADAAAFAHRWVQVPGDPVPAPGATPCADAIAATVLSAVTERATPRA</sequence>
<comment type="subcellular location">
    <subcellularLocation>
        <location evidence="1">Cell membrane</location>
        <topology evidence="1">Peripheral membrane protein</topology>
    </subcellularLocation>
</comment>
<dbReference type="Proteomes" id="UP000549113">
    <property type="component" value="Unassembled WGS sequence"/>
</dbReference>
<keyword evidence="3" id="KW-1003">Cell membrane</keyword>
<dbReference type="Gene3D" id="3.40.50.11820">
    <property type="match status" value="2"/>
</dbReference>
<organism evidence="7 8">
    <name type="scientific">Microbacterium invictum</name>
    <dbReference type="NCBI Taxonomy" id="515415"/>
    <lineage>
        <taxon>Bacteria</taxon>
        <taxon>Bacillati</taxon>
        <taxon>Actinomycetota</taxon>
        <taxon>Actinomycetes</taxon>
        <taxon>Micrococcales</taxon>
        <taxon>Microbacteriaceae</taxon>
        <taxon>Microbacterium</taxon>
    </lineage>
</organism>
<dbReference type="Gene3D" id="3.40.50.12580">
    <property type="match status" value="2"/>
</dbReference>
<keyword evidence="4" id="KW-0808">Transferase</keyword>
<evidence type="ECO:0000256" key="4">
    <source>
        <dbReference type="ARBA" id="ARBA00022679"/>
    </source>
</evidence>
<reference evidence="7 8" key="1">
    <citation type="submission" date="2020-08" db="EMBL/GenBank/DDBJ databases">
        <title>Sequencing the genomes of 1000 actinobacteria strains.</title>
        <authorList>
            <person name="Klenk H.-P."/>
        </authorList>
    </citation>
    <scope>NUCLEOTIDE SEQUENCE [LARGE SCALE GENOMIC DNA]</scope>
    <source>
        <strain evidence="7 8">DSM 19600</strain>
    </source>
</reference>
<comment type="similarity">
    <text evidence="2">Belongs to the CDP-glycerol glycerophosphotransferase family.</text>
</comment>
<evidence type="ECO:0000256" key="6">
    <source>
        <dbReference type="ARBA" id="ARBA00023136"/>
    </source>
</evidence>
<dbReference type="InterPro" id="IPR051612">
    <property type="entry name" value="Teichoic_Acid_Biosynth"/>
</dbReference>
<keyword evidence="6" id="KW-0472">Membrane</keyword>
<evidence type="ECO:0000256" key="1">
    <source>
        <dbReference type="ARBA" id="ARBA00004202"/>
    </source>
</evidence>